<dbReference type="PANTHER" id="PTHR14052">
    <property type="entry name" value="ORIGIN RECOGNITION COMPLEX SUBUNIT 2"/>
    <property type="match status" value="1"/>
</dbReference>
<dbReference type="OrthoDB" id="346673at2759"/>
<dbReference type="Proteomes" id="UP000664169">
    <property type="component" value="Unassembled WGS sequence"/>
</dbReference>
<feature type="region of interest" description="Disordered" evidence="6">
    <location>
        <begin position="482"/>
        <end position="504"/>
    </location>
</feature>
<comment type="subcellular location">
    <subcellularLocation>
        <location evidence="1 5">Nucleus</location>
    </subcellularLocation>
</comment>
<dbReference type="Pfam" id="PF04084">
    <property type="entry name" value="RecA-like_ORC2"/>
    <property type="match status" value="1"/>
</dbReference>
<sequence>MPKRKIQDSDPEENVTISTPTSKRSRQEVEQNITPSKSTSKIKTPSKSTARAKGDSTPRAIRGPETPRSERTKLNGAYTTPQKPTGSHGKNVHIVRSIDRSARRRTARNLIDQTLAGESSDQEDLQAQSLAQEIFDEDGIEAESDREEGEQNLEIEDPATPSKKGKIQVKSRRKRSPTPPTDLAPHERYFYDNRASAAKTSMSTLNSADLISHSAYHEAISNETDSHALNIDDLHEHHASSFPLWAFELSQQFSLCLYGYGSKRRILKSFATYLHQQSSRDPPTTIMINGLHPDVSIKSVLVTIANAILSTRQTKLPTQPQQLVSLILLDLADHPRTAPIYLLISVFHTRALATPQSLSILAQLSTHPSIHLVFTADNPSFPLFFPTKLRATFNFLFHNTTTFLPYDTGTADSELSTVVDSVLELIGRKTSSAGGREGVRWVLKSLPENARGLYRILVSEILSAAAEGSAPAFDIPIEQPLGEDMDIGATPSKSRSKREQPSSHALPGIDAKVLYQKAVEEFLCSSEMMFWSLLKEFVDHRMVIVRKERGLAGGGEMLGVDIGKEELEGVLEDLLE</sequence>
<evidence type="ECO:0000313" key="10">
    <source>
        <dbReference type="Proteomes" id="UP000664169"/>
    </source>
</evidence>
<comment type="subunit">
    <text evidence="5">Component of the origin recognition complex (ORC).</text>
</comment>
<dbReference type="EMBL" id="CAJPDQ010000011">
    <property type="protein sequence ID" value="CAF9916806.1"/>
    <property type="molecule type" value="Genomic_DNA"/>
</dbReference>
<dbReference type="InterPro" id="IPR056773">
    <property type="entry name" value="WHD_ORC2"/>
</dbReference>
<evidence type="ECO:0000259" key="8">
    <source>
        <dbReference type="Pfam" id="PF24882"/>
    </source>
</evidence>
<evidence type="ECO:0000256" key="5">
    <source>
        <dbReference type="RuleBase" id="RU368084"/>
    </source>
</evidence>
<evidence type="ECO:0000259" key="7">
    <source>
        <dbReference type="Pfam" id="PF04084"/>
    </source>
</evidence>
<evidence type="ECO:0000256" key="1">
    <source>
        <dbReference type="ARBA" id="ARBA00004123"/>
    </source>
</evidence>
<gene>
    <name evidence="9" type="ORF">GOMPHAMPRED_001110</name>
</gene>
<organism evidence="9 10">
    <name type="scientific">Gomphillus americanus</name>
    <dbReference type="NCBI Taxonomy" id="1940652"/>
    <lineage>
        <taxon>Eukaryota</taxon>
        <taxon>Fungi</taxon>
        <taxon>Dikarya</taxon>
        <taxon>Ascomycota</taxon>
        <taxon>Pezizomycotina</taxon>
        <taxon>Lecanoromycetes</taxon>
        <taxon>OSLEUM clade</taxon>
        <taxon>Ostropomycetidae</taxon>
        <taxon>Ostropales</taxon>
        <taxon>Graphidaceae</taxon>
        <taxon>Gomphilloideae</taxon>
        <taxon>Gomphillus</taxon>
    </lineage>
</organism>
<dbReference type="InterPro" id="IPR007220">
    <property type="entry name" value="ORC2"/>
</dbReference>
<keyword evidence="4 5" id="KW-0539">Nucleus</keyword>
<proteinExistence type="inferred from homology"/>
<protein>
    <recommendedName>
        <fullName evidence="5">Origin recognition complex subunit 2</fullName>
    </recommendedName>
</protein>
<dbReference type="PANTHER" id="PTHR14052:SF0">
    <property type="entry name" value="ORIGIN RECOGNITION COMPLEX SUBUNIT 2"/>
    <property type="match status" value="1"/>
</dbReference>
<feature type="compositionally biased region" description="Basic residues" evidence="6">
    <location>
        <begin position="163"/>
        <end position="176"/>
    </location>
</feature>
<keyword evidence="10" id="KW-1185">Reference proteome</keyword>
<evidence type="ECO:0000313" key="9">
    <source>
        <dbReference type="EMBL" id="CAF9916806.1"/>
    </source>
</evidence>
<accession>A0A8H3F9R3</accession>
<keyword evidence="3 5" id="KW-0235">DNA replication</keyword>
<dbReference type="Pfam" id="PF24882">
    <property type="entry name" value="WHD_ORC2"/>
    <property type="match status" value="1"/>
</dbReference>
<feature type="compositionally biased region" description="Acidic residues" evidence="6">
    <location>
        <begin position="141"/>
        <end position="157"/>
    </location>
</feature>
<feature type="region of interest" description="Disordered" evidence="6">
    <location>
        <begin position="141"/>
        <end position="187"/>
    </location>
</feature>
<dbReference type="GO" id="GO:0006260">
    <property type="term" value="P:DNA replication"/>
    <property type="evidence" value="ECO:0007669"/>
    <property type="project" value="UniProtKB-UniRule"/>
</dbReference>
<evidence type="ECO:0000256" key="2">
    <source>
        <dbReference type="ARBA" id="ARBA00007421"/>
    </source>
</evidence>
<comment type="function">
    <text evidence="5">Component of the origin recognition complex (ORC) that binds origins of replication. DNA-binding is ATP-dependent. ORC is required to assemble the pre-replication complex necessary to initiate DNA replication.</text>
</comment>
<comment type="similarity">
    <text evidence="2 5">Belongs to the ORC2 family.</text>
</comment>
<evidence type="ECO:0000256" key="6">
    <source>
        <dbReference type="SAM" id="MobiDB-lite"/>
    </source>
</evidence>
<feature type="domain" description="Origin recognition complex subunit 2 RecA-like" evidence="7">
    <location>
        <begin position="231"/>
        <end position="399"/>
    </location>
</feature>
<feature type="compositionally biased region" description="Low complexity" evidence="6">
    <location>
        <begin position="33"/>
        <end position="49"/>
    </location>
</feature>
<evidence type="ECO:0000256" key="4">
    <source>
        <dbReference type="ARBA" id="ARBA00023242"/>
    </source>
</evidence>
<comment type="caution">
    <text evidence="9">The sequence shown here is derived from an EMBL/GenBank/DDBJ whole genome shotgun (WGS) entry which is preliminary data.</text>
</comment>
<feature type="region of interest" description="Disordered" evidence="6">
    <location>
        <begin position="1"/>
        <end position="105"/>
    </location>
</feature>
<reference evidence="9" key="1">
    <citation type="submission" date="2021-03" db="EMBL/GenBank/DDBJ databases">
        <authorList>
            <person name="Tagirdzhanova G."/>
        </authorList>
    </citation>
    <scope>NUCLEOTIDE SEQUENCE</scope>
</reference>
<evidence type="ECO:0000256" key="3">
    <source>
        <dbReference type="ARBA" id="ARBA00022705"/>
    </source>
</evidence>
<dbReference type="InterPro" id="IPR056772">
    <property type="entry name" value="RecA-like_ORC2"/>
</dbReference>
<dbReference type="GO" id="GO:0005664">
    <property type="term" value="C:nuclear origin of replication recognition complex"/>
    <property type="evidence" value="ECO:0007669"/>
    <property type="project" value="UniProtKB-UniRule"/>
</dbReference>
<feature type="domain" description="Origin recognition complex subunit 2 winged-helix" evidence="8">
    <location>
        <begin position="507"/>
        <end position="566"/>
    </location>
</feature>
<dbReference type="AlphaFoldDB" id="A0A8H3F9R3"/>
<dbReference type="GO" id="GO:0003688">
    <property type="term" value="F:DNA replication origin binding"/>
    <property type="evidence" value="ECO:0007669"/>
    <property type="project" value="UniProtKB-UniRule"/>
</dbReference>
<name>A0A8H3F9R3_9LECA</name>